<evidence type="ECO:0000313" key="2">
    <source>
        <dbReference type="Proteomes" id="UP000464330"/>
    </source>
</evidence>
<protein>
    <submittedName>
        <fullName evidence="1">Uncharacterized protein</fullName>
    </submittedName>
</protein>
<dbReference type="RefSeq" id="WP_237089737.1">
    <property type="nucleotide sequence ID" value="NZ_CP019717.1"/>
</dbReference>
<proteinExistence type="predicted"/>
<dbReference type="AlphaFoldDB" id="A0A6C0QWS7"/>
<evidence type="ECO:0000313" key="1">
    <source>
        <dbReference type="EMBL" id="QHZ53224.1"/>
    </source>
</evidence>
<sequence length="61" mass="7078">MVVRGKISLKNKNKLKPSRFNFHVEDNNLLKVYNSYRGDIVAFTGKEVPLVKAKKRDRFIG</sequence>
<name>A0A6C0QWS7_9BACL</name>
<gene>
    <name evidence="1" type="ORF">ERICV_04159</name>
</gene>
<reference evidence="1 2" key="1">
    <citation type="journal article" date="2020" name="Int. J. Med. Microbiol.">
        <title>Discovery of Paenibacillus larvae ERIC V: Phenotypic and genomic comparison to genotypes ERIC I-IV reveal different inventories of virulence factors which correlate with epidemiological prevalences of American Foulbrood.</title>
        <authorList>
            <person name="Beims H."/>
            <person name="Bunk B."/>
            <person name="Erler S."/>
            <person name="Mohr K.I."/>
            <person name="Sproer C."/>
            <person name="Pradella S."/>
            <person name="Gunther G."/>
            <person name="Rohde M."/>
            <person name="von der Ohe W."/>
            <person name="Steinert M."/>
        </authorList>
    </citation>
    <scope>NUCLEOTIDE SEQUENCE [LARGE SCALE GENOMIC DNA]</scope>
    <source>
        <strain evidence="1">Eric_V</strain>
    </source>
</reference>
<organism evidence="1 2">
    <name type="scientific">Paenibacillus larvae subsp. larvae</name>
    <dbReference type="NCBI Taxonomy" id="147375"/>
    <lineage>
        <taxon>Bacteria</taxon>
        <taxon>Bacillati</taxon>
        <taxon>Bacillota</taxon>
        <taxon>Bacilli</taxon>
        <taxon>Bacillales</taxon>
        <taxon>Paenibacillaceae</taxon>
        <taxon>Paenibacillus</taxon>
    </lineage>
</organism>
<dbReference type="Proteomes" id="UP000464330">
    <property type="component" value="Chromosome"/>
</dbReference>
<dbReference type="EMBL" id="CP019717">
    <property type="protein sequence ID" value="QHZ53224.1"/>
    <property type="molecule type" value="Genomic_DNA"/>
</dbReference>
<accession>A0A6C0QWS7</accession>